<evidence type="ECO:0000259" key="15">
    <source>
        <dbReference type="Pfam" id="PF07715"/>
    </source>
</evidence>
<keyword evidence="3 11" id="KW-1134">Transmembrane beta strand</keyword>
<dbReference type="GO" id="GO:0006826">
    <property type="term" value="P:iron ion transport"/>
    <property type="evidence" value="ECO:0007669"/>
    <property type="project" value="UniProtKB-KW"/>
</dbReference>
<dbReference type="KEGG" id="snan:I6N98_04900"/>
<dbReference type="PANTHER" id="PTHR32552:SF81">
    <property type="entry name" value="TONB-DEPENDENT OUTER MEMBRANE RECEPTOR"/>
    <property type="match status" value="1"/>
</dbReference>
<dbReference type="AlphaFoldDB" id="A0A7T4R2X2"/>
<feature type="chain" id="PRO_5032721528" evidence="13">
    <location>
        <begin position="27"/>
        <end position="773"/>
    </location>
</feature>
<dbReference type="EMBL" id="CP066167">
    <property type="protein sequence ID" value="QQD19197.1"/>
    <property type="molecule type" value="Genomic_DNA"/>
</dbReference>
<comment type="subcellular location">
    <subcellularLocation>
        <location evidence="1 11">Cell outer membrane</location>
        <topology evidence="1 11">Multi-pass membrane protein</topology>
    </subcellularLocation>
</comment>
<dbReference type="SUPFAM" id="SSF56935">
    <property type="entry name" value="Porins"/>
    <property type="match status" value="1"/>
</dbReference>
<evidence type="ECO:0000313" key="17">
    <source>
        <dbReference type="Proteomes" id="UP000596063"/>
    </source>
</evidence>
<feature type="domain" description="TonB-dependent receptor-like beta-barrel" evidence="14">
    <location>
        <begin position="332"/>
        <end position="731"/>
    </location>
</feature>
<evidence type="ECO:0000256" key="11">
    <source>
        <dbReference type="PROSITE-ProRule" id="PRU01360"/>
    </source>
</evidence>
<feature type="domain" description="TonB-dependent receptor plug" evidence="15">
    <location>
        <begin position="49"/>
        <end position="154"/>
    </location>
</feature>
<dbReference type="InterPro" id="IPR039426">
    <property type="entry name" value="TonB-dep_rcpt-like"/>
</dbReference>
<evidence type="ECO:0000313" key="16">
    <source>
        <dbReference type="EMBL" id="QQD19197.1"/>
    </source>
</evidence>
<evidence type="ECO:0000256" key="5">
    <source>
        <dbReference type="ARBA" id="ARBA00022692"/>
    </source>
</evidence>
<keyword evidence="10 11" id="KW-0998">Cell outer membrane</keyword>
<dbReference type="PANTHER" id="PTHR32552">
    <property type="entry name" value="FERRICHROME IRON RECEPTOR-RELATED"/>
    <property type="match status" value="1"/>
</dbReference>
<evidence type="ECO:0000256" key="1">
    <source>
        <dbReference type="ARBA" id="ARBA00004571"/>
    </source>
</evidence>
<name>A0A7T4R2X2_9GAMM</name>
<reference evidence="16 17" key="1">
    <citation type="submission" date="2020-12" db="EMBL/GenBank/DDBJ databases">
        <authorList>
            <person name="Shan Y."/>
        </authorList>
    </citation>
    <scope>NUCLEOTIDE SEQUENCE [LARGE SCALE GENOMIC DNA]</scope>
    <source>
        <strain evidence="17">csc3.9</strain>
    </source>
</reference>
<sequence>MKNKPLFTPLLLSTLVSTLSSLPAHAQSGGKSRLLEEVVVTAQKRTENAQDVPIAIQAFSGESLDARGVDDPTDLQRVTPGLTVTQAVGFTLIYLRGIGTDAFLLGDPSVAYYIDNIYFPFSQGLAQEFGDVERVEVLKGPQGTLFGRNAVGGAVNVHTAKPTFDDFYGKAEIAAGNFDSKKSKLSLNVPLTDWAALGVSGFYNERDFYQGESIDNPPRSLDPILTRALRVKLRVQPSDSLDLTFTGLKYKSNGAGTLFQSNAAPSLLAELAGVEAQTGYDSRVDSEVDQSIDNEVYYADINWYGTLFDVRLMGSDQLIDTSAVYDYDGSPQPLVHFAGPRLFADVQSAELQLLSNDAAPAWMKWIVGGYFFQSESGYDGGLLQSVTAVDNLKNGLDGLLTSLPDIVGTPLGDTIGGLTGLLDGLPSGSIYAFGQIGTESIAYFSQATVDFTDWMSLTLGARYQEEERYIIEAYNAVANEDGSSTPIFPVDPDSNLKSNTTYSFSPKVSLEFRPDLAGEPLIYVSYQEAVKSATYNPLKVLQEVDFVKPEETKAYEIGIKGSAFDGLINYSAAVFKYEIDNQHVQFVSLLNGGVVTFENAEEAEVEGADFDITAQLLPSVIDDLVVTLGGAYLNAEFTKFTDGSGFDETTGVFSAGNDFSGNDISRSPKVTFTGTLSKTWFYDNGEFEIAGDYYYNSGFFYTAQNVKSAEQESYDLVGARISYLYTPWQLRGTLFGNNILDEKYTIGVLQADFGTNISLGSPATYGVKLKWEF</sequence>
<dbReference type="Proteomes" id="UP000596063">
    <property type="component" value="Chromosome"/>
</dbReference>
<comment type="similarity">
    <text evidence="11 12">Belongs to the TonB-dependent receptor family.</text>
</comment>
<evidence type="ECO:0000256" key="9">
    <source>
        <dbReference type="ARBA" id="ARBA00023136"/>
    </source>
</evidence>
<dbReference type="Pfam" id="PF07715">
    <property type="entry name" value="Plug"/>
    <property type="match status" value="1"/>
</dbReference>
<keyword evidence="17" id="KW-1185">Reference proteome</keyword>
<feature type="signal peptide" evidence="13">
    <location>
        <begin position="1"/>
        <end position="26"/>
    </location>
</feature>
<evidence type="ECO:0000256" key="7">
    <source>
        <dbReference type="ARBA" id="ARBA00023065"/>
    </source>
</evidence>
<keyword evidence="13" id="KW-0732">Signal</keyword>
<evidence type="ECO:0000256" key="6">
    <source>
        <dbReference type="ARBA" id="ARBA00023004"/>
    </source>
</evidence>
<dbReference type="InterPro" id="IPR036942">
    <property type="entry name" value="Beta-barrel_TonB_sf"/>
</dbReference>
<keyword evidence="7" id="KW-0406">Ion transport</keyword>
<evidence type="ECO:0000256" key="13">
    <source>
        <dbReference type="SAM" id="SignalP"/>
    </source>
</evidence>
<keyword evidence="16" id="KW-0675">Receptor</keyword>
<dbReference type="Gene3D" id="2.40.170.20">
    <property type="entry name" value="TonB-dependent receptor, beta-barrel domain"/>
    <property type="match status" value="2"/>
</dbReference>
<evidence type="ECO:0000259" key="14">
    <source>
        <dbReference type="Pfam" id="PF00593"/>
    </source>
</evidence>
<keyword evidence="8 12" id="KW-0798">TonB box</keyword>
<gene>
    <name evidence="16" type="ORF">I6N98_04900</name>
</gene>
<accession>A0A7T4R2X2</accession>
<protein>
    <submittedName>
        <fullName evidence="16">TonB-dependent receptor</fullName>
    </submittedName>
</protein>
<keyword evidence="4" id="KW-0410">Iron transport</keyword>
<evidence type="ECO:0000256" key="3">
    <source>
        <dbReference type="ARBA" id="ARBA00022452"/>
    </source>
</evidence>
<dbReference type="PROSITE" id="PS52016">
    <property type="entry name" value="TONB_DEPENDENT_REC_3"/>
    <property type="match status" value="1"/>
</dbReference>
<keyword evidence="2 11" id="KW-0813">Transport</keyword>
<evidence type="ECO:0000256" key="2">
    <source>
        <dbReference type="ARBA" id="ARBA00022448"/>
    </source>
</evidence>
<dbReference type="RefSeq" id="WP_198570682.1">
    <property type="nucleotide sequence ID" value="NZ_CP066167.1"/>
</dbReference>
<evidence type="ECO:0000256" key="8">
    <source>
        <dbReference type="ARBA" id="ARBA00023077"/>
    </source>
</evidence>
<proteinExistence type="inferred from homology"/>
<keyword evidence="9 11" id="KW-0472">Membrane</keyword>
<dbReference type="GO" id="GO:0009279">
    <property type="term" value="C:cell outer membrane"/>
    <property type="evidence" value="ECO:0007669"/>
    <property type="project" value="UniProtKB-SubCell"/>
</dbReference>
<evidence type="ECO:0000256" key="4">
    <source>
        <dbReference type="ARBA" id="ARBA00022496"/>
    </source>
</evidence>
<keyword evidence="6" id="KW-0408">Iron</keyword>
<dbReference type="InterPro" id="IPR012910">
    <property type="entry name" value="Plug_dom"/>
</dbReference>
<evidence type="ECO:0000256" key="10">
    <source>
        <dbReference type="ARBA" id="ARBA00023237"/>
    </source>
</evidence>
<dbReference type="InterPro" id="IPR000531">
    <property type="entry name" value="Beta-barrel_TonB"/>
</dbReference>
<keyword evidence="5 11" id="KW-0812">Transmembrane</keyword>
<dbReference type="Pfam" id="PF00593">
    <property type="entry name" value="TonB_dep_Rec_b-barrel"/>
    <property type="match status" value="1"/>
</dbReference>
<organism evidence="16 17">
    <name type="scientific">Spongiibacter nanhainus</name>
    <dbReference type="NCBI Taxonomy" id="2794344"/>
    <lineage>
        <taxon>Bacteria</taxon>
        <taxon>Pseudomonadati</taxon>
        <taxon>Pseudomonadota</taxon>
        <taxon>Gammaproteobacteria</taxon>
        <taxon>Cellvibrionales</taxon>
        <taxon>Spongiibacteraceae</taxon>
        <taxon>Spongiibacter</taxon>
    </lineage>
</organism>
<evidence type="ECO:0000256" key="12">
    <source>
        <dbReference type="RuleBase" id="RU003357"/>
    </source>
</evidence>